<dbReference type="PANTHER" id="PTHR30578:SF0">
    <property type="entry name" value="ION-TRANSLOCATING OXIDOREDUCTASE COMPLEX SUBUNIT D"/>
    <property type="match status" value="1"/>
</dbReference>
<proteinExistence type="predicted"/>
<dbReference type="InterPro" id="IPR011303">
    <property type="entry name" value="RnfD_bac"/>
</dbReference>
<feature type="transmembrane region" description="Helical" evidence="10">
    <location>
        <begin position="213"/>
        <end position="231"/>
    </location>
</feature>
<evidence type="ECO:0000256" key="3">
    <source>
        <dbReference type="ARBA" id="ARBA00022630"/>
    </source>
</evidence>
<dbReference type="GO" id="GO:0055085">
    <property type="term" value="P:transmembrane transport"/>
    <property type="evidence" value="ECO:0007669"/>
    <property type="project" value="InterPro"/>
</dbReference>
<evidence type="ECO:0000256" key="5">
    <source>
        <dbReference type="ARBA" id="ARBA00022692"/>
    </source>
</evidence>
<dbReference type="RefSeq" id="WP_155319523.1">
    <property type="nucleotide sequence ID" value="NZ_AP021874.1"/>
</dbReference>
<evidence type="ECO:0000256" key="4">
    <source>
        <dbReference type="ARBA" id="ARBA00022643"/>
    </source>
</evidence>
<evidence type="ECO:0000256" key="10">
    <source>
        <dbReference type="SAM" id="Phobius"/>
    </source>
</evidence>
<feature type="transmembrane region" description="Helical" evidence="10">
    <location>
        <begin position="265"/>
        <end position="284"/>
    </location>
</feature>
<evidence type="ECO:0000256" key="9">
    <source>
        <dbReference type="ARBA" id="ARBA00023136"/>
    </source>
</evidence>
<keyword evidence="7" id="KW-0249">Electron transport</keyword>
<dbReference type="Proteomes" id="UP000427906">
    <property type="component" value="Chromosome"/>
</dbReference>
<keyword evidence="2" id="KW-0597">Phosphoprotein</keyword>
<feature type="transmembrane region" description="Helical" evidence="10">
    <location>
        <begin position="186"/>
        <end position="206"/>
    </location>
</feature>
<dbReference type="GO" id="GO:0022900">
    <property type="term" value="P:electron transport chain"/>
    <property type="evidence" value="ECO:0007669"/>
    <property type="project" value="InterPro"/>
</dbReference>
<evidence type="ECO:0000256" key="2">
    <source>
        <dbReference type="ARBA" id="ARBA00022553"/>
    </source>
</evidence>
<keyword evidence="4" id="KW-0288">FMN</keyword>
<dbReference type="PANTHER" id="PTHR30578">
    <property type="entry name" value="ELECTRON TRANSPORT COMPLEX PROTEIN RNFD"/>
    <property type="match status" value="1"/>
</dbReference>
<dbReference type="EMBL" id="AP021874">
    <property type="protein sequence ID" value="BBO71728.1"/>
    <property type="molecule type" value="Genomic_DNA"/>
</dbReference>
<evidence type="ECO:0000256" key="6">
    <source>
        <dbReference type="ARBA" id="ARBA00022967"/>
    </source>
</evidence>
<reference evidence="11 12" key="1">
    <citation type="submission" date="2019-11" db="EMBL/GenBank/DDBJ databases">
        <title>Comparative genomics of hydrocarbon-degrading Desulfosarcina strains.</title>
        <authorList>
            <person name="Watanabe M."/>
            <person name="Kojima H."/>
            <person name="Fukui M."/>
        </authorList>
    </citation>
    <scope>NUCLEOTIDE SEQUENCE [LARGE SCALE GENOMIC DNA]</scope>
    <source>
        <strain evidence="11 12">PL12</strain>
    </source>
</reference>
<name>A0A5K7YSW4_9BACT</name>
<organism evidence="11 12">
    <name type="scientific">Desulfosarcina alkanivorans</name>
    <dbReference type="NCBI Taxonomy" id="571177"/>
    <lineage>
        <taxon>Bacteria</taxon>
        <taxon>Pseudomonadati</taxon>
        <taxon>Thermodesulfobacteriota</taxon>
        <taxon>Desulfobacteria</taxon>
        <taxon>Desulfobacterales</taxon>
        <taxon>Desulfosarcinaceae</taxon>
        <taxon>Desulfosarcina</taxon>
    </lineage>
</organism>
<dbReference type="NCBIfam" id="TIGR01946">
    <property type="entry name" value="rnfD"/>
    <property type="match status" value="1"/>
</dbReference>
<keyword evidence="9 10" id="KW-0472">Membrane</keyword>
<keyword evidence="12" id="KW-1185">Reference proteome</keyword>
<dbReference type="AlphaFoldDB" id="A0A5K7YSW4"/>
<dbReference type="OrthoDB" id="9776359at2"/>
<feature type="transmembrane region" description="Helical" evidence="10">
    <location>
        <begin position="73"/>
        <end position="91"/>
    </location>
</feature>
<keyword evidence="5 10" id="KW-0812">Transmembrane</keyword>
<feature type="transmembrane region" description="Helical" evidence="10">
    <location>
        <begin position="290"/>
        <end position="308"/>
    </location>
</feature>
<dbReference type="GO" id="GO:0005886">
    <property type="term" value="C:plasma membrane"/>
    <property type="evidence" value="ECO:0007669"/>
    <property type="project" value="TreeGrafter"/>
</dbReference>
<dbReference type="InterPro" id="IPR004338">
    <property type="entry name" value="NqrB/RnfD"/>
</dbReference>
<keyword evidence="6" id="KW-1278">Translocase</keyword>
<keyword evidence="8 10" id="KW-1133">Transmembrane helix</keyword>
<sequence length="320" mass="33916">MNSKKTLIVSHAPFWHDGSGIPERSYHTIIAALPAAMVGIAYYGAPALGVICLAISSAILWELLLNYAGKRPITVGNGNAALIGLLIAMVLPASAPWWFVIIATFLAIVIGMQIFGGIGANPFNPVVLAIAILMVSYKSHMDFDAALVNFSLDFPSATDPLAALKAFGPAAVEHLNPIDLFMGRQVGGLGSSCGLALALGGIYLMLRGIIRWEISIAFIAGVFISAMLFNMVDPARYAPPVFHLLTGYTLIGAFFLATESSSSPVNFIPMLVYGALGGFMTVLIRNIGVYVDGVIFAILLINLINPLVDKIRPKAIGKVA</sequence>
<evidence type="ECO:0000256" key="8">
    <source>
        <dbReference type="ARBA" id="ARBA00022989"/>
    </source>
</evidence>
<feature type="transmembrane region" description="Helical" evidence="10">
    <location>
        <begin position="40"/>
        <end position="61"/>
    </location>
</feature>
<protein>
    <submittedName>
        <fullName evidence="11">Electron transport complex subunit D</fullName>
    </submittedName>
</protein>
<feature type="transmembrane region" description="Helical" evidence="10">
    <location>
        <begin position="237"/>
        <end position="258"/>
    </location>
</feature>
<accession>A0A5K7YSW4</accession>
<dbReference type="KEGG" id="dalk:DSCA_56580"/>
<gene>
    <name evidence="11" type="ORF">DSCA_56580</name>
</gene>
<evidence type="ECO:0000313" key="11">
    <source>
        <dbReference type="EMBL" id="BBO71728.1"/>
    </source>
</evidence>
<feature type="transmembrane region" description="Helical" evidence="10">
    <location>
        <begin position="123"/>
        <end position="140"/>
    </location>
</feature>
<evidence type="ECO:0000256" key="1">
    <source>
        <dbReference type="ARBA" id="ARBA00022448"/>
    </source>
</evidence>
<keyword evidence="3" id="KW-0285">Flavoprotein</keyword>
<evidence type="ECO:0000313" key="12">
    <source>
        <dbReference type="Proteomes" id="UP000427906"/>
    </source>
</evidence>
<evidence type="ECO:0000256" key="7">
    <source>
        <dbReference type="ARBA" id="ARBA00022982"/>
    </source>
</evidence>
<dbReference type="Pfam" id="PF03116">
    <property type="entry name" value="NQR2_RnfD_RnfE"/>
    <property type="match status" value="1"/>
</dbReference>
<keyword evidence="1" id="KW-0813">Transport</keyword>